<dbReference type="InterPro" id="IPR052354">
    <property type="entry name" value="Cell_Wall_Dynamics_Protein"/>
</dbReference>
<accession>A0A2N5ZBE7</accession>
<dbReference type="Proteomes" id="UP000234857">
    <property type="component" value="Unassembled WGS sequence"/>
</dbReference>
<dbReference type="Gene3D" id="2.30.30.40">
    <property type="entry name" value="SH3 Domains"/>
    <property type="match status" value="2"/>
</dbReference>
<comment type="caution">
    <text evidence="2">The sequence shown here is derived from an EMBL/GenBank/DDBJ whole genome shotgun (WGS) entry which is preliminary data.</text>
</comment>
<reference evidence="2 3" key="1">
    <citation type="submission" date="2017-11" db="EMBL/GenBank/DDBJ databases">
        <title>Genome-resolved metagenomics identifies genetic mobility, metabolic interactions, and unexpected diversity in perchlorate-reducing communities.</title>
        <authorList>
            <person name="Barnum T.P."/>
            <person name="Figueroa I.A."/>
            <person name="Carlstrom C.I."/>
            <person name="Lucas L.N."/>
            <person name="Engelbrektson A.L."/>
            <person name="Coates J.D."/>
        </authorList>
    </citation>
    <scope>NUCLEOTIDE SEQUENCE [LARGE SCALE GENOMIC DNA]</scope>
    <source>
        <strain evidence="2">BM706</strain>
    </source>
</reference>
<organism evidence="2 3">
    <name type="scientific">Muiribacterium halophilum</name>
    <dbReference type="NCBI Taxonomy" id="2053465"/>
    <lineage>
        <taxon>Bacteria</taxon>
        <taxon>Candidatus Muiribacteriota</taxon>
        <taxon>Candidatus Muiribacteriia</taxon>
        <taxon>Candidatus Muiribacteriales</taxon>
        <taxon>Candidatus Muiribacteriaceae</taxon>
        <taxon>Candidatus Muiribacterium</taxon>
    </lineage>
</organism>
<feature type="domain" description="SH3b" evidence="1">
    <location>
        <begin position="124"/>
        <end position="187"/>
    </location>
</feature>
<proteinExistence type="predicted"/>
<dbReference type="AlphaFoldDB" id="A0A2N5ZBE7"/>
<dbReference type="PANTHER" id="PTHR34408:SF1">
    <property type="entry name" value="GLYCOSYL HYDROLASE FAMILY 19 DOMAIN-CONTAINING PROTEIN HI_1415"/>
    <property type="match status" value="1"/>
</dbReference>
<protein>
    <recommendedName>
        <fullName evidence="1">SH3b domain-containing protein</fullName>
    </recommendedName>
</protein>
<evidence type="ECO:0000313" key="2">
    <source>
        <dbReference type="EMBL" id="PLX15998.1"/>
    </source>
</evidence>
<dbReference type="EMBL" id="PKTG01000123">
    <property type="protein sequence ID" value="PLX15998.1"/>
    <property type="molecule type" value="Genomic_DNA"/>
</dbReference>
<evidence type="ECO:0000259" key="1">
    <source>
        <dbReference type="PROSITE" id="PS51781"/>
    </source>
</evidence>
<feature type="domain" description="SH3b" evidence="1">
    <location>
        <begin position="37"/>
        <end position="100"/>
    </location>
</feature>
<dbReference type="SMART" id="SM00287">
    <property type="entry name" value="SH3b"/>
    <property type="match status" value="2"/>
</dbReference>
<dbReference type="PROSITE" id="PS51781">
    <property type="entry name" value="SH3B"/>
    <property type="match status" value="2"/>
</dbReference>
<dbReference type="InterPro" id="IPR003646">
    <property type="entry name" value="SH3-like_bac-type"/>
</dbReference>
<sequence>MKNNKIKYIILCIMIMNLFVSGYELEFKKSFSELSDINRGVVNSSRLNVRSGPSTMYPRIEVLYQGDIVNIKRAASESWLEITLPPIKGYIFSEFIDIKDTKENLVFYFDTSEVFTDYSMDTKETFGIVNGNSVNIRLKPLEDAARVAIVNKKVRLKILEKEGDWYKISFLSKRTAYVYSRYISKLKKSKIRMDFTPIFKDPENQDSLIRHLPANMEALIFDRKEGFFKVYIETYNITGWVPEESIIQ</sequence>
<evidence type="ECO:0000313" key="3">
    <source>
        <dbReference type="Proteomes" id="UP000234857"/>
    </source>
</evidence>
<dbReference type="Pfam" id="PF08239">
    <property type="entry name" value="SH3_3"/>
    <property type="match status" value="2"/>
</dbReference>
<name>A0A2N5ZBE7_MUIH1</name>
<dbReference type="PANTHER" id="PTHR34408">
    <property type="entry name" value="FAMILY PROTEIN, PUTATIVE-RELATED"/>
    <property type="match status" value="1"/>
</dbReference>
<gene>
    <name evidence="2" type="ORF">C0601_11595</name>
</gene>